<keyword evidence="3 6" id="KW-0720">Serine protease</keyword>
<evidence type="ECO:0000259" key="8">
    <source>
        <dbReference type="PROSITE" id="PS50240"/>
    </source>
</evidence>
<dbReference type="InterPro" id="IPR043504">
    <property type="entry name" value="Peptidase_S1_PA_chymotrypsin"/>
</dbReference>
<dbReference type="GeneID" id="106116556"/>
<dbReference type="OrthoDB" id="546450at2759"/>
<feature type="signal peptide" evidence="7">
    <location>
        <begin position="1"/>
        <end position="20"/>
    </location>
</feature>
<dbReference type="RefSeq" id="XP_013165885.1">
    <property type="nucleotide sequence ID" value="XM_013310431.1"/>
</dbReference>
<accession>A0A194QJ28</accession>
<dbReference type="PROSITE" id="PS00135">
    <property type="entry name" value="TRYPSIN_SER"/>
    <property type="match status" value="1"/>
</dbReference>
<dbReference type="Proteomes" id="UP000694872">
    <property type="component" value="Unplaced"/>
</dbReference>
<dbReference type="InterPro" id="IPR018114">
    <property type="entry name" value="TRYPSIN_HIS"/>
</dbReference>
<keyword evidence="2 6" id="KW-0378">Hydrolase</keyword>
<evidence type="ECO:0000313" key="9">
    <source>
        <dbReference type="EMBL" id="KPJ03461.1"/>
    </source>
</evidence>
<keyword evidence="4" id="KW-1015">Disulfide bond</keyword>
<evidence type="ECO:0000256" key="3">
    <source>
        <dbReference type="ARBA" id="ARBA00022825"/>
    </source>
</evidence>
<dbReference type="EMBL" id="KQ459167">
    <property type="protein sequence ID" value="KPJ03461.1"/>
    <property type="molecule type" value="Genomic_DNA"/>
</dbReference>
<dbReference type="PANTHER" id="PTHR24276">
    <property type="entry name" value="POLYSERASE-RELATED"/>
    <property type="match status" value="1"/>
</dbReference>
<keyword evidence="1 6" id="KW-0645">Protease</keyword>
<reference evidence="9 10" key="1">
    <citation type="journal article" date="2015" name="Nat. Commun.">
        <title>Outbred genome sequencing and CRISPR/Cas9 gene editing in butterflies.</title>
        <authorList>
            <person name="Li X."/>
            <person name="Fan D."/>
            <person name="Zhang W."/>
            <person name="Liu G."/>
            <person name="Zhang L."/>
            <person name="Zhao L."/>
            <person name="Fang X."/>
            <person name="Chen L."/>
            <person name="Dong Y."/>
            <person name="Chen Y."/>
            <person name="Ding Y."/>
            <person name="Zhao R."/>
            <person name="Feng M."/>
            <person name="Zhu Y."/>
            <person name="Feng Y."/>
            <person name="Jiang X."/>
            <person name="Zhu D."/>
            <person name="Xiang H."/>
            <person name="Feng X."/>
            <person name="Li S."/>
            <person name="Wang J."/>
            <person name="Zhang G."/>
            <person name="Kronforst M.R."/>
            <person name="Wang W."/>
        </authorList>
    </citation>
    <scope>NUCLEOTIDE SEQUENCE [LARGE SCALE GENOMIC DNA]</scope>
    <source>
        <strain evidence="9">Ya'a_city_454_Px</strain>
        <tissue evidence="9">Whole body</tissue>
    </source>
</reference>
<evidence type="ECO:0000256" key="6">
    <source>
        <dbReference type="RuleBase" id="RU363034"/>
    </source>
</evidence>
<dbReference type="InterPro" id="IPR001314">
    <property type="entry name" value="Peptidase_S1A"/>
</dbReference>
<sequence>MASPLALSMLLLAGIAVANGSRIVGGQPAPIERYPSIVQVDGLGVFSGTWSQTCGANILTSRYVLSAAHCFAGFLYEPTRRRIRAGTADRNFGGSIVYVEREFNHPSYGLLGMDGDISVVRLLTALVYSPVVQQGTIVAPDTQVPDNVPVVHAGWGATSQGGPASSVLLDTTIYTVNNDLCRERYLHSPRQDIVTPNMICAGLLDIGGRDACQGDSGGPLYFGDIIVGIVSWGEGCANATFPGVSAAVSPYTNWIRDTAV</sequence>
<evidence type="ECO:0000256" key="4">
    <source>
        <dbReference type="ARBA" id="ARBA00023157"/>
    </source>
</evidence>
<keyword evidence="10" id="KW-1185">Reference proteome</keyword>
<feature type="chain" id="PRO_5044554450" evidence="7">
    <location>
        <begin position="21"/>
        <end position="260"/>
    </location>
</feature>
<dbReference type="PANTHER" id="PTHR24276:SF91">
    <property type="entry name" value="AT26814P-RELATED"/>
    <property type="match status" value="1"/>
</dbReference>
<dbReference type="CDD" id="cd00190">
    <property type="entry name" value="Tryp_SPc"/>
    <property type="match status" value="1"/>
</dbReference>
<reference evidence="11" key="2">
    <citation type="submission" date="2025-04" db="UniProtKB">
        <authorList>
            <consortium name="RefSeq"/>
        </authorList>
    </citation>
    <scope>IDENTIFICATION</scope>
</reference>
<dbReference type="SMART" id="SM00020">
    <property type="entry name" value="Tryp_SPc"/>
    <property type="match status" value="1"/>
</dbReference>
<evidence type="ECO:0000256" key="5">
    <source>
        <dbReference type="ARBA" id="ARBA00024195"/>
    </source>
</evidence>
<dbReference type="InterPro" id="IPR009003">
    <property type="entry name" value="Peptidase_S1_PA"/>
</dbReference>
<dbReference type="AlphaFoldDB" id="A0A194QJ28"/>
<dbReference type="KEGG" id="pxu:106116556"/>
<gene>
    <name evidence="11" type="primary">LOC106116556</name>
    <name evidence="9" type="ORF">RR46_03527</name>
</gene>
<proteinExistence type="inferred from homology"/>
<dbReference type="InterPro" id="IPR033116">
    <property type="entry name" value="TRYPSIN_SER"/>
</dbReference>
<dbReference type="Gene3D" id="2.40.10.10">
    <property type="entry name" value="Trypsin-like serine proteases"/>
    <property type="match status" value="1"/>
</dbReference>
<evidence type="ECO:0000256" key="2">
    <source>
        <dbReference type="ARBA" id="ARBA00022801"/>
    </source>
</evidence>
<comment type="similarity">
    <text evidence="5">Belongs to the peptidase S1 family. CLIP subfamily.</text>
</comment>
<dbReference type="InterPro" id="IPR001254">
    <property type="entry name" value="Trypsin_dom"/>
</dbReference>
<dbReference type="PRINTS" id="PR00722">
    <property type="entry name" value="CHYMOTRYPSIN"/>
</dbReference>
<evidence type="ECO:0000256" key="1">
    <source>
        <dbReference type="ARBA" id="ARBA00022670"/>
    </source>
</evidence>
<dbReference type="GO" id="GO:0004252">
    <property type="term" value="F:serine-type endopeptidase activity"/>
    <property type="evidence" value="ECO:0007669"/>
    <property type="project" value="InterPro"/>
</dbReference>
<dbReference type="FunFam" id="2.40.10.10:FF:000002">
    <property type="entry name" value="Transmembrane protease serine"/>
    <property type="match status" value="1"/>
</dbReference>
<dbReference type="Pfam" id="PF00089">
    <property type="entry name" value="Trypsin"/>
    <property type="match status" value="1"/>
</dbReference>
<name>A0A194QJ28_PAPXU</name>
<evidence type="ECO:0000313" key="11">
    <source>
        <dbReference type="RefSeq" id="XP_013165885.1"/>
    </source>
</evidence>
<dbReference type="PROSITE" id="PS50240">
    <property type="entry name" value="TRYPSIN_DOM"/>
    <property type="match status" value="1"/>
</dbReference>
<protein>
    <submittedName>
        <fullName evidence="9">Trypsin, alkaline A</fullName>
    </submittedName>
    <submittedName>
        <fullName evidence="11">Trypsin, alkaline C-like</fullName>
    </submittedName>
</protein>
<dbReference type="Proteomes" id="UP000053268">
    <property type="component" value="Unassembled WGS sequence"/>
</dbReference>
<dbReference type="InterPro" id="IPR050430">
    <property type="entry name" value="Peptidase_S1"/>
</dbReference>
<feature type="domain" description="Peptidase S1" evidence="8">
    <location>
        <begin position="23"/>
        <end position="260"/>
    </location>
</feature>
<evidence type="ECO:0000256" key="7">
    <source>
        <dbReference type="SAM" id="SignalP"/>
    </source>
</evidence>
<dbReference type="SUPFAM" id="SSF50494">
    <property type="entry name" value="Trypsin-like serine proteases"/>
    <property type="match status" value="1"/>
</dbReference>
<dbReference type="GO" id="GO:0006508">
    <property type="term" value="P:proteolysis"/>
    <property type="evidence" value="ECO:0007669"/>
    <property type="project" value="UniProtKB-KW"/>
</dbReference>
<dbReference type="STRING" id="66420.A0A194QJ28"/>
<organism evidence="9 10">
    <name type="scientific">Papilio xuthus</name>
    <name type="common">Asian swallowtail butterfly</name>
    <dbReference type="NCBI Taxonomy" id="66420"/>
    <lineage>
        <taxon>Eukaryota</taxon>
        <taxon>Metazoa</taxon>
        <taxon>Ecdysozoa</taxon>
        <taxon>Arthropoda</taxon>
        <taxon>Hexapoda</taxon>
        <taxon>Insecta</taxon>
        <taxon>Pterygota</taxon>
        <taxon>Neoptera</taxon>
        <taxon>Endopterygota</taxon>
        <taxon>Lepidoptera</taxon>
        <taxon>Glossata</taxon>
        <taxon>Ditrysia</taxon>
        <taxon>Papilionoidea</taxon>
        <taxon>Papilionidae</taxon>
        <taxon>Papilioninae</taxon>
        <taxon>Papilio</taxon>
    </lineage>
</organism>
<dbReference type="PROSITE" id="PS00134">
    <property type="entry name" value="TRYPSIN_HIS"/>
    <property type="match status" value="1"/>
</dbReference>
<keyword evidence="7" id="KW-0732">Signal</keyword>
<evidence type="ECO:0000313" key="10">
    <source>
        <dbReference type="Proteomes" id="UP000053268"/>
    </source>
</evidence>